<evidence type="ECO:0000259" key="6">
    <source>
        <dbReference type="Pfam" id="PF01699"/>
    </source>
</evidence>
<feature type="transmembrane region" description="Helical" evidence="5">
    <location>
        <begin position="279"/>
        <end position="299"/>
    </location>
</feature>
<keyword evidence="2 5" id="KW-0812">Transmembrane</keyword>
<evidence type="ECO:0000256" key="1">
    <source>
        <dbReference type="ARBA" id="ARBA00004141"/>
    </source>
</evidence>
<dbReference type="InterPro" id="IPR004837">
    <property type="entry name" value="NaCa_Exmemb"/>
</dbReference>
<dbReference type="KEGG" id="ote:Oter_0016"/>
<feature type="transmembrane region" description="Helical" evidence="5">
    <location>
        <begin position="180"/>
        <end position="200"/>
    </location>
</feature>
<name>B1ZWI4_OPITP</name>
<proteinExistence type="predicted"/>
<dbReference type="eggNOG" id="COG0530">
    <property type="taxonomic scope" value="Bacteria"/>
</dbReference>
<dbReference type="Pfam" id="PF01699">
    <property type="entry name" value="Na_Ca_ex"/>
    <property type="match status" value="1"/>
</dbReference>
<dbReference type="AlphaFoldDB" id="B1ZWI4"/>
<sequence length="326" mass="35119">MELIEALDLTSVWTYLALFLAASLLMIWRLEALLSHGLEGTALGTLVMPYCSGLGNLIFVAIIAARGGPAQEVLTNSLVNNVTNLTLVLALPTLAWGLSLRGGATRKKTTDTTEQLNRLSLLLSLGAVLFFTGVTWALGEDGRISRSDGLVLIGVFLFWQCFQVFDVLRQNVRQRRSFGAAFYVDLGLVLIGAYALYVSIEWLVAWLSARPAGWVSAQHLGWLSGWLMVLPNALIAFYYAARRRADIAFASQIGDGHICIPLCVGLIALVQPFAVPRFFATGLVILAAAAIVHGICLMVSGGLPRWLGWPLLAGYAVFVAQGLGAA</sequence>
<protein>
    <recommendedName>
        <fullName evidence="6">Sodium/calcium exchanger membrane region domain-containing protein</fullName>
    </recommendedName>
</protein>
<feature type="transmembrane region" description="Helical" evidence="5">
    <location>
        <begin position="253"/>
        <end position="273"/>
    </location>
</feature>
<dbReference type="EMBL" id="CP001032">
    <property type="protein sequence ID" value="ACB73308.1"/>
    <property type="molecule type" value="Genomic_DNA"/>
</dbReference>
<feature type="transmembrane region" description="Helical" evidence="5">
    <location>
        <begin position="306"/>
        <end position="324"/>
    </location>
</feature>
<evidence type="ECO:0000256" key="4">
    <source>
        <dbReference type="ARBA" id="ARBA00023136"/>
    </source>
</evidence>
<keyword evidence="3 5" id="KW-1133">Transmembrane helix</keyword>
<feature type="transmembrane region" description="Helical" evidence="5">
    <location>
        <begin position="42"/>
        <end position="65"/>
    </location>
</feature>
<evidence type="ECO:0000256" key="3">
    <source>
        <dbReference type="ARBA" id="ARBA00022989"/>
    </source>
</evidence>
<keyword evidence="8" id="KW-1185">Reference proteome</keyword>
<feature type="domain" description="Sodium/calcium exchanger membrane region" evidence="6">
    <location>
        <begin position="16"/>
        <end position="164"/>
    </location>
</feature>
<organism evidence="7 8">
    <name type="scientific">Opitutus terrae (strain DSM 11246 / JCM 15787 / PB90-1)</name>
    <dbReference type="NCBI Taxonomy" id="452637"/>
    <lineage>
        <taxon>Bacteria</taxon>
        <taxon>Pseudomonadati</taxon>
        <taxon>Verrucomicrobiota</taxon>
        <taxon>Opitutia</taxon>
        <taxon>Opitutales</taxon>
        <taxon>Opitutaceae</taxon>
        <taxon>Opitutus</taxon>
    </lineage>
</organism>
<evidence type="ECO:0000256" key="5">
    <source>
        <dbReference type="SAM" id="Phobius"/>
    </source>
</evidence>
<comment type="subcellular location">
    <subcellularLocation>
        <location evidence="1">Membrane</location>
        <topology evidence="1">Multi-pass membrane protein</topology>
    </subcellularLocation>
</comment>
<dbReference type="Proteomes" id="UP000007013">
    <property type="component" value="Chromosome"/>
</dbReference>
<feature type="transmembrane region" description="Helical" evidence="5">
    <location>
        <begin position="220"/>
        <end position="241"/>
    </location>
</feature>
<gene>
    <name evidence="7" type="ordered locus">Oter_0016</name>
</gene>
<dbReference type="GO" id="GO:0055085">
    <property type="term" value="P:transmembrane transport"/>
    <property type="evidence" value="ECO:0007669"/>
    <property type="project" value="InterPro"/>
</dbReference>
<feature type="transmembrane region" description="Helical" evidence="5">
    <location>
        <begin position="12"/>
        <end position="30"/>
    </location>
</feature>
<evidence type="ECO:0000313" key="8">
    <source>
        <dbReference type="Proteomes" id="UP000007013"/>
    </source>
</evidence>
<dbReference type="HOGENOM" id="CLU_786994_0_0_0"/>
<dbReference type="InterPro" id="IPR044880">
    <property type="entry name" value="NCX_ion-bd_dom_sf"/>
</dbReference>
<dbReference type="STRING" id="452637.Oter_0016"/>
<feature type="transmembrane region" description="Helical" evidence="5">
    <location>
        <begin position="119"/>
        <end position="138"/>
    </location>
</feature>
<feature type="transmembrane region" description="Helical" evidence="5">
    <location>
        <begin position="150"/>
        <end position="168"/>
    </location>
</feature>
<keyword evidence="4 5" id="KW-0472">Membrane</keyword>
<evidence type="ECO:0000313" key="7">
    <source>
        <dbReference type="EMBL" id="ACB73308.1"/>
    </source>
</evidence>
<reference evidence="7 8" key="1">
    <citation type="journal article" date="2011" name="J. Bacteriol.">
        <title>Genome sequence of the verrucomicrobium Opitutus terrae PB90-1, an abundant inhabitant of rice paddy soil ecosystems.</title>
        <authorList>
            <person name="van Passel M.W."/>
            <person name="Kant R."/>
            <person name="Palva A."/>
            <person name="Copeland A."/>
            <person name="Lucas S."/>
            <person name="Lapidus A."/>
            <person name="Glavina del Rio T."/>
            <person name="Pitluck S."/>
            <person name="Goltsman E."/>
            <person name="Clum A."/>
            <person name="Sun H."/>
            <person name="Schmutz J."/>
            <person name="Larimer F.W."/>
            <person name="Land M.L."/>
            <person name="Hauser L."/>
            <person name="Kyrpides N."/>
            <person name="Mikhailova N."/>
            <person name="Richardson P.P."/>
            <person name="Janssen P.H."/>
            <person name="de Vos W.M."/>
            <person name="Smidt H."/>
        </authorList>
    </citation>
    <scope>NUCLEOTIDE SEQUENCE [LARGE SCALE GENOMIC DNA]</scope>
    <source>
        <strain evidence="8">DSM 11246 / JCM 15787 / PB90-1</strain>
    </source>
</reference>
<feature type="transmembrane region" description="Helical" evidence="5">
    <location>
        <begin position="77"/>
        <end position="98"/>
    </location>
</feature>
<accession>B1ZWI4</accession>
<dbReference type="GO" id="GO:0016020">
    <property type="term" value="C:membrane"/>
    <property type="evidence" value="ECO:0007669"/>
    <property type="project" value="UniProtKB-SubCell"/>
</dbReference>
<evidence type="ECO:0000256" key="2">
    <source>
        <dbReference type="ARBA" id="ARBA00022692"/>
    </source>
</evidence>
<dbReference type="Gene3D" id="1.20.1420.30">
    <property type="entry name" value="NCX, central ion-binding region"/>
    <property type="match status" value="2"/>
</dbReference>